<protein>
    <submittedName>
        <fullName evidence="4">Uncharacterized protein</fullName>
    </submittedName>
</protein>
<gene>
    <name evidence="4" type="ORF">Pla8534_19440</name>
</gene>
<keyword evidence="3" id="KW-0732">Signal</keyword>
<dbReference type="RefSeq" id="WP_145052067.1">
    <property type="nucleotide sequence ID" value="NZ_CP036433.1"/>
</dbReference>
<keyword evidence="2" id="KW-0812">Transmembrane</keyword>
<feature type="region of interest" description="Disordered" evidence="1">
    <location>
        <begin position="373"/>
        <end position="433"/>
    </location>
</feature>
<dbReference type="Proteomes" id="UP000317648">
    <property type="component" value="Chromosome"/>
</dbReference>
<feature type="signal peptide" evidence="3">
    <location>
        <begin position="1"/>
        <end position="24"/>
    </location>
</feature>
<evidence type="ECO:0000313" key="4">
    <source>
        <dbReference type="EMBL" id="QDU94156.1"/>
    </source>
</evidence>
<name>A0A518DQP2_9BACT</name>
<dbReference type="KEGG" id="lcre:Pla8534_19440"/>
<evidence type="ECO:0000256" key="1">
    <source>
        <dbReference type="SAM" id="MobiDB-lite"/>
    </source>
</evidence>
<dbReference type="AlphaFoldDB" id="A0A518DQP2"/>
<accession>A0A518DQP2</accession>
<sequence precursor="true">MMLRVLLSAGILLGAAFSAGSAWACPFCAAQSQTFAQEMASSDIFALVKLREAPPKYDPDSADLAKTPFLIDQVLKGAEHLPPLGDQKERVLPLLFFGEGQIGDTFLVTGVDPPKLLWSTPMKVTPAIEKYLLALDSLPTEGPARMAHFYPYLEHPDEVLARDAYDEFALAPYSDLIGIREQLNHEQVVGWIKTPEIPSHRRRLYFVMLSVINQKSDAAWLEKMMLSKDRKEKSALDAMIGCYLTLTGEKGLDFVVEHFITNKEASYGDLFASILALRFHATEDYLPREKIAGALRRLLERPQAADLVIPDLARMEDWSVVDRVVELFKTADENTWIKVPVINYLRACPLPVAAARLKELEKLDPDTVKRANQFFPFGSPGDSSSWQRPEEKGEVVAEANDTAPRISPQFTSKSNSKEPTAEAEASPGEQTPASETDLDIAHRAPISGRLPTVVAQQTSLTWVLGIPAAVGVGLFVLMGLILRSPHYSKPL</sequence>
<evidence type="ECO:0000313" key="5">
    <source>
        <dbReference type="Proteomes" id="UP000317648"/>
    </source>
</evidence>
<keyword evidence="2" id="KW-0472">Membrane</keyword>
<evidence type="ECO:0000256" key="2">
    <source>
        <dbReference type="SAM" id="Phobius"/>
    </source>
</evidence>
<feature type="compositionally biased region" description="Low complexity" evidence="1">
    <location>
        <begin position="374"/>
        <end position="385"/>
    </location>
</feature>
<proteinExistence type="predicted"/>
<keyword evidence="2" id="KW-1133">Transmembrane helix</keyword>
<reference evidence="4 5" key="1">
    <citation type="submission" date="2019-02" db="EMBL/GenBank/DDBJ databases">
        <title>Deep-cultivation of Planctomycetes and their phenomic and genomic characterization uncovers novel biology.</title>
        <authorList>
            <person name="Wiegand S."/>
            <person name="Jogler M."/>
            <person name="Boedeker C."/>
            <person name="Pinto D."/>
            <person name="Vollmers J."/>
            <person name="Rivas-Marin E."/>
            <person name="Kohn T."/>
            <person name="Peeters S.H."/>
            <person name="Heuer A."/>
            <person name="Rast P."/>
            <person name="Oberbeckmann S."/>
            <person name="Bunk B."/>
            <person name="Jeske O."/>
            <person name="Meyerdierks A."/>
            <person name="Storesund J.E."/>
            <person name="Kallscheuer N."/>
            <person name="Luecker S."/>
            <person name="Lage O.M."/>
            <person name="Pohl T."/>
            <person name="Merkel B.J."/>
            <person name="Hornburger P."/>
            <person name="Mueller R.-W."/>
            <person name="Bruemmer F."/>
            <person name="Labrenz M."/>
            <person name="Spormann A.M."/>
            <person name="Op den Camp H."/>
            <person name="Overmann J."/>
            <person name="Amann R."/>
            <person name="Jetten M.S.M."/>
            <person name="Mascher T."/>
            <person name="Medema M.H."/>
            <person name="Devos D.P."/>
            <person name="Kaster A.-K."/>
            <person name="Ovreas L."/>
            <person name="Rohde M."/>
            <person name="Galperin M.Y."/>
            <person name="Jogler C."/>
        </authorList>
    </citation>
    <scope>NUCLEOTIDE SEQUENCE [LARGE SCALE GENOMIC DNA]</scope>
    <source>
        <strain evidence="4 5">Pla85_3_4</strain>
    </source>
</reference>
<evidence type="ECO:0000256" key="3">
    <source>
        <dbReference type="SAM" id="SignalP"/>
    </source>
</evidence>
<feature type="chain" id="PRO_5021790064" evidence="3">
    <location>
        <begin position="25"/>
        <end position="491"/>
    </location>
</feature>
<keyword evidence="5" id="KW-1185">Reference proteome</keyword>
<dbReference type="EMBL" id="CP036433">
    <property type="protein sequence ID" value="QDU94156.1"/>
    <property type="molecule type" value="Genomic_DNA"/>
</dbReference>
<dbReference type="OrthoDB" id="260790at2"/>
<organism evidence="4 5">
    <name type="scientific">Lignipirellula cremea</name>
    <dbReference type="NCBI Taxonomy" id="2528010"/>
    <lineage>
        <taxon>Bacteria</taxon>
        <taxon>Pseudomonadati</taxon>
        <taxon>Planctomycetota</taxon>
        <taxon>Planctomycetia</taxon>
        <taxon>Pirellulales</taxon>
        <taxon>Pirellulaceae</taxon>
        <taxon>Lignipirellula</taxon>
    </lineage>
</organism>
<feature type="transmembrane region" description="Helical" evidence="2">
    <location>
        <begin position="460"/>
        <end position="482"/>
    </location>
</feature>